<dbReference type="Proteomes" id="UP001205560">
    <property type="component" value="Unassembled WGS sequence"/>
</dbReference>
<keyword evidence="2" id="KW-0812">Transmembrane</keyword>
<organism evidence="3 4">
    <name type="scientific">Massilia norwichensis</name>
    <dbReference type="NCBI Taxonomy" id="1442366"/>
    <lineage>
        <taxon>Bacteria</taxon>
        <taxon>Pseudomonadati</taxon>
        <taxon>Pseudomonadota</taxon>
        <taxon>Betaproteobacteria</taxon>
        <taxon>Burkholderiales</taxon>
        <taxon>Oxalobacteraceae</taxon>
        <taxon>Telluria group</taxon>
        <taxon>Massilia</taxon>
    </lineage>
</organism>
<dbReference type="PANTHER" id="PTHR34351:SF1">
    <property type="entry name" value="SLR1927 PROTEIN"/>
    <property type="match status" value="1"/>
</dbReference>
<protein>
    <submittedName>
        <fullName evidence="3">DUF58 domain-containing protein</fullName>
    </submittedName>
</protein>
<feature type="region of interest" description="Disordered" evidence="1">
    <location>
        <begin position="202"/>
        <end position="229"/>
    </location>
</feature>
<proteinExistence type="predicted"/>
<accession>A0ABT2A4Z9</accession>
<gene>
    <name evidence="3" type="ORF">NX782_08630</name>
</gene>
<dbReference type="PANTHER" id="PTHR34351">
    <property type="entry name" value="SLR1927 PROTEIN-RELATED"/>
    <property type="match status" value="1"/>
</dbReference>
<dbReference type="RefSeq" id="WP_258845037.1">
    <property type="nucleotide sequence ID" value="NZ_JANUGX010000008.1"/>
</dbReference>
<keyword evidence="2" id="KW-1133">Transmembrane helix</keyword>
<sequence>MTTAAVTRLALGVRIYAWLRGRRSTWRERTTARDRGEVELSQRRVYILPTRAGLGFGALLLALLVGSINYSLGLGFGLTFVAAACGLVDMIYTYRNLAHLHLRPGRSSAVFAGEEAPFELQLSNRTRLARYALWIDLDTMKDPRHAVDVAAGASTSVVLSSTSKQRGWMKAPRVRLSTRFPLGLFNAWSYWQPDSRALVYPFPEQDAPPLPSSGHPSPDGFGSAGSDDFAGVRSYQPGDPLRQLAWRHIARLDPALGGQLVTKQFEGGSLDELVLDLDALPPRLDLELKLSRLARWVLEAELRALPYALHLGRQRLGAALGPAHQAACLEALALYGLPDAMR</sequence>
<reference evidence="3 4" key="1">
    <citation type="submission" date="2022-08" db="EMBL/GenBank/DDBJ databases">
        <title>Reclassification of Massilia species as members of the genera Telluria, Duganella, Pseudoduganella, Mokoshia gen. nov. and Zemynaea gen. nov. using orthogonal and non-orthogonal genome-based approaches.</title>
        <authorList>
            <person name="Bowman J.P."/>
        </authorList>
    </citation>
    <scope>NUCLEOTIDE SEQUENCE [LARGE SCALE GENOMIC DNA]</scope>
    <source>
        <strain evidence="3 4">LMG 28164</strain>
    </source>
</reference>
<evidence type="ECO:0000313" key="3">
    <source>
        <dbReference type="EMBL" id="MCS0589271.1"/>
    </source>
</evidence>
<evidence type="ECO:0000313" key="4">
    <source>
        <dbReference type="Proteomes" id="UP001205560"/>
    </source>
</evidence>
<evidence type="ECO:0000256" key="2">
    <source>
        <dbReference type="SAM" id="Phobius"/>
    </source>
</evidence>
<keyword evidence="4" id="KW-1185">Reference proteome</keyword>
<dbReference type="EMBL" id="JANUGX010000008">
    <property type="protein sequence ID" value="MCS0589271.1"/>
    <property type="molecule type" value="Genomic_DNA"/>
</dbReference>
<keyword evidence="2" id="KW-0472">Membrane</keyword>
<evidence type="ECO:0000256" key="1">
    <source>
        <dbReference type="SAM" id="MobiDB-lite"/>
    </source>
</evidence>
<name>A0ABT2A4Z9_9BURK</name>
<feature type="transmembrane region" description="Helical" evidence="2">
    <location>
        <begin position="45"/>
        <end position="68"/>
    </location>
</feature>
<comment type="caution">
    <text evidence="3">The sequence shown here is derived from an EMBL/GenBank/DDBJ whole genome shotgun (WGS) entry which is preliminary data.</text>
</comment>